<proteinExistence type="predicted"/>
<protein>
    <submittedName>
        <fullName evidence="1">Uncharacterized protein</fullName>
    </submittedName>
</protein>
<dbReference type="Proteomes" id="UP000694892">
    <property type="component" value="Chromosome 5S"/>
</dbReference>
<gene>
    <name evidence="1" type="ORF">XELAEV_18029712mg</name>
</gene>
<dbReference type="EMBL" id="CM004475">
    <property type="protein sequence ID" value="OCT78624.1"/>
    <property type="molecule type" value="Genomic_DNA"/>
</dbReference>
<evidence type="ECO:0000313" key="2">
    <source>
        <dbReference type="Proteomes" id="UP000694892"/>
    </source>
</evidence>
<dbReference type="AlphaFoldDB" id="A0A974CRZ9"/>
<accession>A0A974CRZ9</accession>
<organism evidence="1 2">
    <name type="scientific">Xenopus laevis</name>
    <name type="common">African clawed frog</name>
    <dbReference type="NCBI Taxonomy" id="8355"/>
    <lineage>
        <taxon>Eukaryota</taxon>
        <taxon>Metazoa</taxon>
        <taxon>Chordata</taxon>
        <taxon>Craniata</taxon>
        <taxon>Vertebrata</taxon>
        <taxon>Euteleostomi</taxon>
        <taxon>Amphibia</taxon>
        <taxon>Batrachia</taxon>
        <taxon>Anura</taxon>
        <taxon>Pipoidea</taxon>
        <taxon>Pipidae</taxon>
        <taxon>Xenopodinae</taxon>
        <taxon>Xenopus</taxon>
        <taxon>Xenopus</taxon>
    </lineage>
</organism>
<reference evidence="2" key="1">
    <citation type="journal article" date="2016" name="Nature">
        <title>Genome evolution in the allotetraploid frog Xenopus laevis.</title>
        <authorList>
            <person name="Session A.M."/>
            <person name="Uno Y."/>
            <person name="Kwon T."/>
            <person name="Chapman J.A."/>
            <person name="Toyoda A."/>
            <person name="Takahashi S."/>
            <person name="Fukui A."/>
            <person name="Hikosaka A."/>
            <person name="Suzuki A."/>
            <person name="Kondo M."/>
            <person name="van Heeringen S.J."/>
            <person name="Quigley I."/>
            <person name="Heinz S."/>
            <person name="Ogino H."/>
            <person name="Ochi H."/>
            <person name="Hellsten U."/>
            <person name="Lyons J.B."/>
            <person name="Simakov O."/>
            <person name="Putnam N."/>
            <person name="Stites J."/>
            <person name="Kuroki Y."/>
            <person name="Tanaka T."/>
            <person name="Michiue T."/>
            <person name="Watanabe M."/>
            <person name="Bogdanovic O."/>
            <person name="Lister R."/>
            <person name="Georgiou G."/>
            <person name="Paranjpe S.S."/>
            <person name="van Kruijsbergen I."/>
            <person name="Shu S."/>
            <person name="Carlson J."/>
            <person name="Kinoshita T."/>
            <person name="Ohta Y."/>
            <person name="Mawaribuchi S."/>
            <person name="Jenkins J."/>
            <person name="Grimwood J."/>
            <person name="Schmutz J."/>
            <person name="Mitros T."/>
            <person name="Mozaffari S.V."/>
            <person name="Suzuki Y."/>
            <person name="Haramoto Y."/>
            <person name="Yamamoto T.S."/>
            <person name="Takagi C."/>
            <person name="Heald R."/>
            <person name="Miller K."/>
            <person name="Haudenschild C."/>
            <person name="Kitzman J."/>
            <person name="Nakayama T."/>
            <person name="Izutsu Y."/>
            <person name="Robert J."/>
            <person name="Fortriede J."/>
            <person name="Burns K."/>
            <person name="Lotay V."/>
            <person name="Karimi K."/>
            <person name="Yasuoka Y."/>
            <person name="Dichmann D.S."/>
            <person name="Flajnik M.F."/>
            <person name="Houston D.W."/>
            <person name="Shendure J."/>
            <person name="DuPasquier L."/>
            <person name="Vize P.D."/>
            <person name="Zorn A.M."/>
            <person name="Ito M."/>
            <person name="Marcotte E.M."/>
            <person name="Wallingford J.B."/>
            <person name="Ito Y."/>
            <person name="Asashima M."/>
            <person name="Ueno N."/>
            <person name="Matsuda Y."/>
            <person name="Veenstra G.J."/>
            <person name="Fujiyama A."/>
            <person name="Harland R.M."/>
            <person name="Taira M."/>
            <person name="Rokhsar D.S."/>
        </authorList>
    </citation>
    <scope>NUCLEOTIDE SEQUENCE [LARGE SCALE GENOMIC DNA]</scope>
    <source>
        <strain evidence="2">J</strain>
    </source>
</reference>
<name>A0A974CRZ9_XENLA</name>
<evidence type="ECO:0000313" key="1">
    <source>
        <dbReference type="EMBL" id="OCT78624.1"/>
    </source>
</evidence>
<sequence>MFDIVRGGCVFLRHIPFSPVELSIIQNHNTGFLFCYRKVILTPKPKEKLSPCLFSFSTVVNKIAILCKSSTN</sequence>